<dbReference type="Proteomes" id="UP000202031">
    <property type="component" value="Chromosome"/>
</dbReference>
<proteinExistence type="predicted"/>
<evidence type="ECO:0000259" key="2">
    <source>
        <dbReference type="Pfam" id="PF24323"/>
    </source>
</evidence>
<organism evidence="3 4">
    <name type="scientific">Campylobacter lanienae NCTC 13004</name>
    <dbReference type="NCBI Taxonomy" id="1031753"/>
    <lineage>
        <taxon>Bacteria</taxon>
        <taxon>Pseudomonadati</taxon>
        <taxon>Campylobacterota</taxon>
        <taxon>Epsilonproteobacteria</taxon>
        <taxon>Campylobacterales</taxon>
        <taxon>Campylobacteraceae</taxon>
        <taxon>Campylobacter</taxon>
    </lineage>
</organism>
<dbReference type="InterPro" id="IPR055917">
    <property type="entry name" value="DUF7494"/>
</dbReference>
<accession>A0A1X9SPJ5</accession>
<reference evidence="4" key="2">
    <citation type="journal article" date="2017" name="Genome Biol. Evol.">
        <title>Comparative genomic analysis identifies a Campylobacter clade deficient in selenium metabolism.</title>
        <authorList>
            <person name="Miller W.G."/>
            <person name="Yee E."/>
            <person name="Lopes B.S."/>
            <person name="Chapman M.H."/>
            <person name="Huynh S."/>
            <person name="Bono J.L."/>
            <person name="Parker C.T."/>
            <person name="Strachan N.J.C."/>
            <person name="Forbes K.J."/>
        </authorList>
    </citation>
    <scope>NUCLEOTIDE SEQUENCE [LARGE SCALE GENOMIC DNA]</scope>
    <source>
        <strain evidence="4">NCTC 13004</strain>
    </source>
</reference>
<feature type="domain" description="DUF7494" evidence="2">
    <location>
        <begin position="17"/>
        <end position="129"/>
    </location>
</feature>
<dbReference type="Gene3D" id="1.25.40.10">
    <property type="entry name" value="Tetratricopeptide repeat domain"/>
    <property type="match status" value="2"/>
</dbReference>
<dbReference type="GeneID" id="46921850"/>
<keyword evidence="1" id="KW-0732">Signal</keyword>
<dbReference type="AlphaFoldDB" id="A0A1X9SPJ5"/>
<dbReference type="Pfam" id="PF24323">
    <property type="entry name" value="DUF7494"/>
    <property type="match status" value="1"/>
</dbReference>
<evidence type="ECO:0000313" key="3">
    <source>
        <dbReference type="EMBL" id="ARQ98105.1"/>
    </source>
</evidence>
<dbReference type="KEGG" id="clx:CLAN_1382"/>
<evidence type="ECO:0000256" key="1">
    <source>
        <dbReference type="SAM" id="SignalP"/>
    </source>
</evidence>
<feature type="signal peptide" evidence="1">
    <location>
        <begin position="1"/>
        <end position="16"/>
    </location>
</feature>
<gene>
    <name evidence="3" type="primary">pflA</name>
    <name evidence="3" type="ORF">CLAN_1382</name>
</gene>
<dbReference type="EMBL" id="CP015578">
    <property type="protein sequence ID" value="ARQ98105.1"/>
    <property type="molecule type" value="Genomic_DNA"/>
</dbReference>
<keyword evidence="3" id="KW-0282">Flagellum</keyword>
<dbReference type="InterPro" id="IPR011990">
    <property type="entry name" value="TPR-like_helical_dom_sf"/>
</dbReference>
<keyword evidence="3" id="KW-0966">Cell projection</keyword>
<keyword evidence="3" id="KW-0969">Cilium</keyword>
<dbReference type="RefSeq" id="WP_100590910.1">
    <property type="nucleotide sequence ID" value="NZ_CP015578.1"/>
</dbReference>
<dbReference type="SUPFAM" id="SSF48452">
    <property type="entry name" value="TPR-like"/>
    <property type="match status" value="1"/>
</dbReference>
<protein>
    <submittedName>
        <fullName evidence="3">Paralysed flagella protein A</fullName>
    </submittedName>
</protein>
<sequence>MRYIAFFIFFCSYLGAFTFSINSGKHDGNPYYIIHLQDDKDMICDERNNQENKVYSCRVFTKLNQNLKNQDLPFAKIGFYPLNDGFVVIIEPKITSRIFNVNNRLFDSQNSLADKTNRSKHFTININKRLNELDTSYIKGIEFPIKYPNLLHPSVGALDLNKEPITYNENGDMGIYLLVKRNYERQNYQEVINESQKAINMHPDSIFVGEFLLYQIRSLDKLVKEETQYQAIQAINKNIIDLSKVWMRFNGSDRNYPEILYINMIANISSDLFDDAEYILDILMTEHSNDNWTKQAIIGYADYLASRGKLNDAMRFYEDVLYSSNDVDIASEATFRLVKIYLSQQRFLEAAQYIDKVVITNPKFIISDKSYSLEIADELRANSLFDTAAKIYKAVFLDSTLHDGYYESSLRKLGATLVRGSEPVSAYEYLQKYKSEFADNEFNSEIEYALDRLFFELPDRNSDERHSHYKNLLAKYPGQELADMALIEEVKLSFEEKKYNDILSLNNLILDLNQSDITDMMEASALSLANRYNQSSDCLDVVALSDKYNIQSKVADQLKLFNCYYRTKRYNQAYNLTQANLNEPNLNNRVVWLNNLTKINYQLSKFTAAIDSSFKAVELASKVPYSDPSEAIIYRFYSLLKLDRFDEAIRALDTLKDKRGIDIMLVEAYDAAMIYANSKGDKVAKEYSKRVLDLQNKLNIDTFSPEADFIYAENLAMDLEFDEAKNVILKLLNKNLQPQNRARALHKIAQIEISQNNPKAAAPYVDECLNIAENSEWRELCLEQKRLVDGI</sequence>
<name>A0A1X9SPJ5_9BACT</name>
<reference evidence="4" key="1">
    <citation type="journal article" date="2017" name="Genome Biol. Evol.">
        <title>Comparative Genomic Analysis Identifies a Campylobacter Clade Deficient in Selenium Metabolism.</title>
        <authorList>
            <person name="Miller W.G."/>
            <person name="Yee E."/>
            <person name="Lopes B.S."/>
            <person name="Chapman M.H."/>
            <person name="Huynh S."/>
            <person name="Bono J.L."/>
            <person name="Parker C.T."/>
            <person name="Strachan N.J.C."/>
            <person name="Forbes K.J."/>
        </authorList>
    </citation>
    <scope>NUCLEOTIDE SEQUENCE [LARGE SCALE GENOMIC DNA]</scope>
    <source>
        <strain evidence="4">NCTC 13004</strain>
    </source>
</reference>
<evidence type="ECO:0000313" key="4">
    <source>
        <dbReference type="Proteomes" id="UP000202031"/>
    </source>
</evidence>
<dbReference type="InterPro" id="IPR019734">
    <property type="entry name" value="TPR_rpt"/>
</dbReference>
<dbReference type="SMART" id="SM00028">
    <property type="entry name" value="TPR"/>
    <property type="match status" value="3"/>
</dbReference>
<feature type="chain" id="PRO_5012620740" evidence="1">
    <location>
        <begin position="17"/>
        <end position="791"/>
    </location>
</feature>